<accession>A0A261SG11</accession>
<dbReference type="RefSeq" id="WP_094827122.1">
    <property type="nucleotide sequence ID" value="NZ_NEVL01000003.1"/>
</dbReference>
<reference evidence="1 2" key="1">
    <citation type="submission" date="2017-05" db="EMBL/GenBank/DDBJ databases">
        <title>Complete and WGS of Bordetella genogroups.</title>
        <authorList>
            <person name="Spilker T."/>
            <person name="LiPuma J."/>
        </authorList>
    </citation>
    <scope>NUCLEOTIDE SEQUENCE [LARGE SCALE GENOMIC DNA]</scope>
    <source>
        <strain evidence="1 2">AU17610</strain>
    </source>
</reference>
<name>A0A261SG11_9BORD</name>
<sequence>MTITYRDSSRTVRAALAGHIDEQLEGYVIADAGFVLVSATGCELRMTFVHSGLIHTRIAKKRGSWWTARDIVAPARAFAGQVSAMRG</sequence>
<dbReference type="EMBL" id="NEVL01000003">
    <property type="protein sequence ID" value="OZI36316.1"/>
    <property type="molecule type" value="Genomic_DNA"/>
</dbReference>
<protein>
    <submittedName>
        <fullName evidence="1">Uncharacterized protein</fullName>
    </submittedName>
</protein>
<organism evidence="1 2">
    <name type="scientific">Bordetella genomosp. 1</name>
    <dbReference type="NCBI Taxonomy" id="1395607"/>
    <lineage>
        <taxon>Bacteria</taxon>
        <taxon>Pseudomonadati</taxon>
        <taxon>Pseudomonadota</taxon>
        <taxon>Betaproteobacteria</taxon>
        <taxon>Burkholderiales</taxon>
        <taxon>Alcaligenaceae</taxon>
        <taxon>Bordetella</taxon>
    </lineage>
</organism>
<evidence type="ECO:0000313" key="1">
    <source>
        <dbReference type="EMBL" id="OZI36316.1"/>
    </source>
</evidence>
<gene>
    <name evidence="1" type="ORF">CEG14_15000</name>
</gene>
<dbReference type="AlphaFoldDB" id="A0A261SG11"/>
<dbReference type="Proteomes" id="UP000217005">
    <property type="component" value="Unassembled WGS sequence"/>
</dbReference>
<proteinExistence type="predicted"/>
<evidence type="ECO:0000313" key="2">
    <source>
        <dbReference type="Proteomes" id="UP000217005"/>
    </source>
</evidence>
<comment type="caution">
    <text evidence="1">The sequence shown here is derived from an EMBL/GenBank/DDBJ whole genome shotgun (WGS) entry which is preliminary data.</text>
</comment>